<dbReference type="SMART" id="SM00220">
    <property type="entry name" value="S_TKc"/>
    <property type="match status" value="1"/>
</dbReference>
<keyword evidence="5 11" id="KW-0547">Nucleotide-binding</keyword>
<keyword evidence="8" id="KW-0131">Cell cycle</keyword>
<dbReference type="PROSITE" id="PS50297">
    <property type="entry name" value="ANK_REP_REGION"/>
    <property type="match status" value="1"/>
</dbReference>
<dbReference type="STRING" id="86630.A0A367JF79"/>
<dbReference type="PROSITE" id="PS50011">
    <property type="entry name" value="PROTEIN_KINASE_DOM"/>
    <property type="match status" value="1"/>
</dbReference>
<keyword evidence="6 13" id="KW-0418">Kinase</keyword>
<dbReference type="InterPro" id="IPR002110">
    <property type="entry name" value="Ankyrin_rpt"/>
</dbReference>
<evidence type="ECO:0000256" key="9">
    <source>
        <dbReference type="ARBA" id="ARBA00041295"/>
    </source>
</evidence>
<dbReference type="SMART" id="SM00248">
    <property type="entry name" value="ANK"/>
    <property type="match status" value="3"/>
</dbReference>
<evidence type="ECO:0000256" key="2">
    <source>
        <dbReference type="ARBA" id="ARBA00022527"/>
    </source>
</evidence>
<dbReference type="GO" id="GO:0004693">
    <property type="term" value="F:cyclin-dependent protein serine/threonine kinase activity"/>
    <property type="evidence" value="ECO:0007669"/>
    <property type="project" value="TreeGrafter"/>
</dbReference>
<dbReference type="InterPro" id="IPR011009">
    <property type="entry name" value="Kinase-like_dom_sf"/>
</dbReference>
<dbReference type="PROSITE" id="PS00107">
    <property type="entry name" value="PROTEIN_KINASE_ATP"/>
    <property type="match status" value="1"/>
</dbReference>
<evidence type="ECO:0000313" key="14">
    <source>
        <dbReference type="Proteomes" id="UP000252139"/>
    </source>
</evidence>
<accession>A0A367JF79</accession>
<dbReference type="PROSITE" id="PS50088">
    <property type="entry name" value="ANK_REPEAT"/>
    <property type="match status" value="1"/>
</dbReference>
<dbReference type="GO" id="GO:0005737">
    <property type="term" value="C:cytoplasm"/>
    <property type="evidence" value="ECO:0007669"/>
    <property type="project" value="TreeGrafter"/>
</dbReference>
<evidence type="ECO:0000256" key="4">
    <source>
        <dbReference type="ARBA" id="ARBA00022679"/>
    </source>
</evidence>
<protein>
    <recommendedName>
        <fullName evidence="9">Cell division protein kinase 5</fullName>
    </recommendedName>
</protein>
<evidence type="ECO:0000256" key="6">
    <source>
        <dbReference type="ARBA" id="ARBA00022777"/>
    </source>
</evidence>
<comment type="similarity">
    <text evidence="1">Belongs to the protein kinase superfamily. CMGC Ser/Thr protein kinase family. CDC2/CDKX subfamily.</text>
</comment>
<dbReference type="InterPro" id="IPR017441">
    <property type="entry name" value="Protein_kinase_ATP_BS"/>
</dbReference>
<feature type="domain" description="Protein kinase" evidence="12">
    <location>
        <begin position="202"/>
        <end position="483"/>
    </location>
</feature>
<keyword evidence="4" id="KW-0808">Transferase</keyword>
<dbReference type="AlphaFoldDB" id="A0A367JF79"/>
<dbReference type="Proteomes" id="UP000252139">
    <property type="component" value="Unassembled WGS sequence"/>
</dbReference>
<dbReference type="InterPro" id="IPR036770">
    <property type="entry name" value="Ankyrin_rpt-contain_sf"/>
</dbReference>
<evidence type="ECO:0000256" key="3">
    <source>
        <dbReference type="ARBA" id="ARBA00022618"/>
    </source>
</evidence>
<evidence type="ECO:0000256" key="5">
    <source>
        <dbReference type="ARBA" id="ARBA00022741"/>
    </source>
</evidence>
<dbReference type="InterPro" id="IPR008271">
    <property type="entry name" value="Ser/Thr_kinase_AS"/>
</dbReference>
<keyword evidence="10" id="KW-0040">ANK repeat</keyword>
<dbReference type="SUPFAM" id="SSF56112">
    <property type="entry name" value="Protein kinase-like (PK-like)"/>
    <property type="match status" value="1"/>
</dbReference>
<dbReference type="PROSITE" id="PS00108">
    <property type="entry name" value="PROTEIN_KINASE_ST"/>
    <property type="match status" value="1"/>
</dbReference>
<dbReference type="FunFam" id="3.30.200.20:FF:000144">
    <property type="entry name" value="Cyclin-dependent kinase 5"/>
    <property type="match status" value="1"/>
</dbReference>
<evidence type="ECO:0000256" key="1">
    <source>
        <dbReference type="ARBA" id="ARBA00006485"/>
    </source>
</evidence>
<dbReference type="CDD" id="cd07829">
    <property type="entry name" value="STKc_CDK_like"/>
    <property type="match status" value="1"/>
</dbReference>
<dbReference type="Gene3D" id="3.30.200.20">
    <property type="entry name" value="Phosphorylase Kinase, domain 1"/>
    <property type="match status" value="1"/>
</dbReference>
<keyword evidence="3" id="KW-0132">Cell division</keyword>
<name>A0A367JF79_RHIAZ</name>
<dbReference type="Pfam" id="PF00069">
    <property type="entry name" value="Pkinase"/>
    <property type="match status" value="1"/>
</dbReference>
<feature type="binding site" evidence="11">
    <location>
        <position position="231"/>
    </location>
    <ligand>
        <name>ATP</name>
        <dbReference type="ChEBI" id="CHEBI:30616"/>
    </ligand>
</feature>
<dbReference type="EMBL" id="PJQL01001438">
    <property type="protein sequence ID" value="RCH88603.1"/>
    <property type="molecule type" value="Genomic_DNA"/>
</dbReference>
<comment type="caution">
    <text evidence="13">The sequence shown here is derived from an EMBL/GenBank/DDBJ whole genome shotgun (WGS) entry which is preliminary data.</text>
</comment>
<dbReference type="SUPFAM" id="SSF48403">
    <property type="entry name" value="Ankyrin repeat"/>
    <property type="match status" value="1"/>
</dbReference>
<organism evidence="13 14">
    <name type="scientific">Rhizopus azygosporus</name>
    <name type="common">Rhizopus microsporus var. azygosporus</name>
    <dbReference type="NCBI Taxonomy" id="86630"/>
    <lineage>
        <taxon>Eukaryota</taxon>
        <taxon>Fungi</taxon>
        <taxon>Fungi incertae sedis</taxon>
        <taxon>Mucoromycota</taxon>
        <taxon>Mucoromycotina</taxon>
        <taxon>Mucoromycetes</taxon>
        <taxon>Mucorales</taxon>
        <taxon>Mucorineae</taxon>
        <taxon>Rhizopodaceae</taxon>
        <taxon>Rhizopus</taxon>
    </lineage>
</organism>
<reference evidence="13 14" key="1">
    <citation type="journal article" date="2018" name="G3 (Bethesda)">
        <title>Phylogenetic and Phylogenomic Definition of Rhizopus Species.</title>
        <authorList>
            <person name="Gryganskyi A.P."/>
            <person name="Golan J."/>
            <person name="Dolatabadi S."/>
            <person name="Mondo S."/>
            <person name="Robb S."/>
            <person name="Idnurm A."/>
            <person name="Muszewska A."/>
            <person name="Steczkiewicz K."/>
            <person name="Masonjones S."/>
            <person name="Liao H.L."/>
            <person name="Gajdeczka M.T."/>
            <person name="Anike F."/>
            <person name="Vuek A."/>
            <person name="Anishchenko I.M."/>
            <person name="Voigt K."/>
            <person name="de Hoog G.S."/>
            <person name="Smith M.E."/>
            <person name="Heitman J."/>
            <person name="Vilgalys R."/>
            <person name="Stajich J.E."/>
        </authorList>
    </citation>
    <scope>NUCLEOTIDE SEQUENCE [LARGE SCALE GENOMIC DNA]</scope>
    <source>
        <strain evidence="13 14">CBS 357.93</strain>
    </source>
</reference>
<evidence type="ECO:0000256" key="8">
    <source>
        <dbReference type="ARBA" id="ARBA00023306"/>
    </source>
</evidence>
<dbReference type="GO" id="GO:0005524">
    <property type="term" value="F:ATP binding"/>
    <property type="evidence" value="ECO:0007669"/>
    <property type="project" value="UniProtKB-UniRule"/>
</dbReference>
<dbReference type="OrthoDB" id="1732493at2759"/>
<evidence type="ECO:0000259" key="12">
    <source>
        <dbReference type="PROSITE" id="PS50011"/>
    </source>
</evidence>
<evidence type="ECO:0000313" key="13">
    <source>
        <dbReference type="EMBL" id="RCH88603.1"/>
    </source>
</evidence>
<dbReference type="PANTHER" id="PTHR24056:SF46">
    <property type="entry name" value="CYCLIN-DEPENDENT KINASE 5"/>
    <property type="match status" value="1"/>
</dbReference>
<evidence type="ECO:0000256" key="7">
    <source>
        <dbReference type="ARBA" id="ARBA00022840"/>
    </source>
</evidence>
<dbReference type="PANTHER" id="PTHR24056">
    <property type="entry name" value="CELL DIVISION PROTEIN KINASE"/>
    <property type="match status" value="1"/>
</dbReference>
<gene>
    <name evidence="13" type="primary">CRK1_2</name>
    <name evidence="13" type="ORF">CU097_010401</name>
</gene>
<keyword evidence="2 13" id="KW-0723">Serine/threonine-protein kinase</keyword>
<dbReference type="InterPro" id="IPR050108">
    <property type="entry name" value="CDK"/>
</dbReference>
<keyword evidence="14" id="KW-1185">Reference proteome</keyword>
<keyword evidence="7 11" id="KW-0067">ATP-binding</keyword>
<dbReference type="FunFam" id="1.10.510.10:FF:000184">
    <property type="entry name" value="cyclin-dependent kinase 5 homolog"/>
    <property type="match status" value="1"/>
</dbReference>
<dbReference type="Gene3D" id="1.10.510.10">
    <property type="entry name" value="Transferase(Phosphotransferase) domain 1"/>
    <property type="match status" value="1"/>
</dbReference>
<dbReference type="GO" id="GO:0005634">
    <property type="term" value="C:nucleus"/>
    <property type="evidence" value="ECO:0007669"/>
    <property type="project" value="TreeGrafter"/>
</dbReference>
<proteinExistence type="inferred from homology"/>
<feature type="repeat" description="ANK" evidence="10">
    <location>
        <begin position="38"/>
        <end position="70"/>
    </location>
</feature>
<dbReference type="GO" id="GO:0051301">
    <property type="term" value="P:cell division"/>
    <property type="evidence" value="ECO:0007669"/>
    <property type="project" value="UniProtKB-KW"/>
</dbReference>
<evidence type="ECO:0000256" key="11">
    <source>
        <dbReference type="PROSITE-ProRule" id="PRU10141"/>
    </source>
</evidence>
<dbReference type="Pfam" id="PF12796">
    <property type="entry name" value="Ank_2"/>
    <property type="match status" value="1"/>
</dbReference>
<dbReference type="InterPro" id="IPR000719">
    <property type="entry name" value="Prot_kinase_dom"/>
</dbReference>
<sequence>MRAPTSQDNLWVAAGDGQLDRVKELIEGGMDVNSHDQFGYTAMHAAVSYNQTEIVKYLLDKGADVNVEDFDKDTPLFVAETVEMAQILLDRGADPKKVNEDGFTPALTAFQEGWKEVAEYLANITKEVLPTEDLEDISLAHVQHDNNDEDYDPEVANKMQEIINRIEEQGGEFANEEELREMVTKLLLEELRKTKIDLSVLLKKIEKLGEGTYGIVYKAQNRETNEVVALKRIRLDNEEEGVPCTAIREISLLKELKHPNILRLYDVLHTEKKLTLIFEYLDSDLKKFLDSYGGDIDVLTLKQLMYQLLKGIAFCHAHRVLHRDLKPQNLLINKKGELKLGDFGLARAYGIPVRSYSHEVVTLWYRAPDVLMGSRQYSTSIDLWSAGCIFAEMASGRPLFPGNSISDQLQRIFKVLGTPTEETWPKVSQLPEYKRDFEIFPRIPLETLLPKLDSLGIDLLKRLLEYPPEKRITASDALQHPYFDELRKKEQTIENNGHIKETR</sequence>
<dbReference type="Gene3D" id="1.25.40.20">
    <property type="entry name" value="Ankyrin repeat-containing domain"/>
    <property type="match status" value="1"/>
</dbReference>
<evidence type="ECO:0000256" key="10">
    <source>
        <dbReference type="PROSITE-ProRule" id="PRU00023"/>
    </source>
</evidence>